<protein>
    <submittedName>
        <fullName evidence="1">Uncharacterized protein</fullName>
    </submittedName>
</protein>
<proteinExistence type="predicted"/>
<gene>
    <name evidence="1" type="ORF">HPB49_001373</name>
</gene>
<accession>A0ACB8CCW6</accession>
<reference evidence="1" key="1">
    <citation type="submission" date="2020-05" db="EMBL/GenBank/DDBJ databases">
        <title>Large-scale comparative analyses of tick genomes elucidate their genetic diversity and vector capacities.</title>
        <authorList>
            <person name="Jia N."/>
            <person name="Wang J."/>
            <person name="Shi W."/>
            <person name="Du L."/>
            <person name="Sun Y."/>
            <person name="Zhan W."/>
            <person name="Jiang J."/>
            <person name="Wang Q."/>
            <person name="Zhang B."/>
            <person name="Ji P."/>
            <person name="Sakyi L.B."/>
            <person name="Cui X."/>
            <person name="Yuan T."/>
            <person name="Jiang B."/>
            <person name="Yang W."/>
            <person name="Lam T.T.-Y."/>
            <person name="Chang Q."/>
            <person name="Ding S."/>
            <person name="Wang X."/>
            <person name="Zhu J."/>
            <person name="Ruan X."/>
            <person name="Zhao L."/>
            <person name="Wei J."/>
            <person name="Que T."/>
            <person name="Du C."/>
            <person name="Cheng J."/>
            <person name="Dai P."/>
            <person name="Han X."/>
            <person name="Huang E."/>
            <person name="Gao Y."/>
            <person name="Liu J."/>
            <person name="Shao H."/>
            <person name="Ye R."/>
            <person name="Li L."/>
            <person name="Wei W."/>
            <person name="Wang X."/>
            <person name="Wang C."/>
            <person name="Yang T."/>
            <person name="Huo Q."/>
            <person name="Li W."/>
            <person name="Guo W."/>
            <person name="Chen H."/>
            <person name="Zhou L."/>
            <person name="Ni X."/>
            <person name="Tian J."/>
            <person name="Zhou Y."/>
            <person name="Sheng Y."/>
            <person name="Liu T."/>
            <person name="Pan Y."/>
            <person name="Xia L."/>
            <person name="Li J."/>
            <person name="Zhao F."/>
            <person name="Cao W."/>
        </authorList>
    </citation>
    <scope>NUCLEOTIDE SEQUENCE</scope>
    <source>
        <strain evidence="1">Dsil-2018</strain>
    </source>
</reference>
<organism evidence="1 2">
    <name type="scientific">Dermacentor silvarum</name>
    <name type="common">Tick</name>
    <dbReference type="NCBI Taxonomy" id="543639"/>
    <lineage>
        <taxon>Eukaryota</taxon>
        <taxon>Metazoa</taxon>
        <taxon>Ecdysozoa</taxon>
        <taxon>Arthropoda</taxon>
        <taxon>Chelicerata</taxon>
        <taxon>Arachnida</taxon>
        <taxon>Acari</taxon>
        <taxon>Parasitiformes</taxon>
        <taxon>Ixodida</taxon>
        <taxon>Ixodoidea</taxon>
        <taxon>Ixodidae</taxon>
        <taxon>Rhipicephalinae</taxon>
        <taxon>Dermacentor</taxon>
    </lineage>
</organism>
<sequence length="301" mass="33070">MPVSGPGQGSPWSASRPTESVPLECFLRNGVSTLPVALVPTDGGSIRLTESERFQEELRGITEHFVHISQHLKVVLRPREGLVFSKWPTPVIARALLTAGGYPRTIRTQNLIVRIESKQNIAVVNSSSKYMAARIRDINAVQLGAKQYAVATFIAPPANSASGVAHGNPQGMTDAELMYTLYAHGRQILQARMLGPCATALITFEAADRPERSFFPCWASARRSPGRHGWTGSLRRPARAFTCRASVTWPRSTEPDRGSTGRYAELERLAKRLAVDRPFMFLVPNRRPDLVLSLGSVTTVL</sequence>
<dbReference type="EMBL" id="CM023476">
    <property type="protein sequence ID" value="KAH7940532.1"/>
    <property type="molecule type" value="Genomic_DNA"/>
</dbReference>
<evidence type="ECO:0000313" key="1">
    <source>
        <dbReference type="EMBL" id="KAH7940532.1"/>
    </source>
</evidence>
<keyword evidence="2" id="KW-1185">Reference proteome</keyword>
<comment type="caution">
    <text evidence="1">The sequence shown here is derived from an EMBL/GenBank/DDBJ whole genome shotgun (WGS) entry which is preliminary data.</text>
</comment>
<name>A0ACB8CCW6_DERSI</name>
<dbReference type="Proteomes" id="UP000821865">
    <property type="component" value="Chromosome 7"/>
</dbReference>
<evidence type="ECO:0000313" key="2">
    <source>
        <dbReference type="Proteomes" id="UP000821865"/>
    </source>
</evidence>